<dbReference type="AlphaFoldDB" id="A0A8X6X3B5"/>
<keyword evidence="2" id="KW-1185">Reference proteome</keyword>
<protein>
    <submittedName>
        <fullName evidence="1">Uncharacterized protein</fullName>
    </submittedName>
</protein>
<dbReference type="EMBL" id="BMAV01004895">
    <property type="protein sequence ID" value="GFY45505.1"/>
    <property type="molecule type" value="Genomic_DNA"/>
</dbReference>
<feature type="non-terminal residue" evidence="1">
    <location>
        <position position="36"/>
    </location>
</feature>
<name>A0A8X6X3B5_9ARAC</name>
<comment type="caution">
    <text evidence="1">The sequence shown here is derived from an EMBL/GenBank/DDBJ whole genome shotgun (WGS) entry which is preliminary data.</text>
</comment>
<accession>A0A8X6X3B5</accession>
<proteinExistence type="predicted"/>
<evidence type="ECO:0000313" key="2">
    <source>
        <dbReference type="Proteomes" id="UP000886998"/>
    </source>
</evidence>
<sequence>MWKAYSSPGRQSWAIKNSQWKRNKTYIYVSLDSQGK</sequence>
<dbReference type="Proteomes" id="UP000886998">
    <property type="component" value="Unassembled WGS sequence"/>
</dbReference>
<evidence type="ECO:0000313" key="1">
    <source>
        <dbReference type="EMBL" id="GFY45505.1"/>
    </source>
</evidence>
<reference evidence="1" key="1">
    <citation type="submission" date="2020-08" db="EMBL/GenBank/DDBJ databases">
        <title>Multicomponent nature underlies the extraordinary mechanical properties of spider dragline silk.</title>
        <authorList>
            <person name="Kono N."/>
            <person name="Nakamura H."/>
            <person name="Mori M."/>
            <person name="Yoshida Y."/>
            <person name="Ohtoshi R."/>
            <person name="Malay A.D."/>
            <person name="Moran D.A.P."/>
            <person name="Tomita M."/>
            <person name="Numata K."/>
            <person name="Arakawa K."/>
        </authorList>
    </citation>
    <scope>NUCLEOTIDE SEQUENCE</scope>
</reference>
<gene>
    <name evidence="1" type="ORF">TNIN_165301</name>
</gene>
<organism evidence="1 2">
    <name type="scientific">Trichonephila inaurata madagascariensis</name>
    <dbReference type="NCBI Taxonomy" id="2747483"/>
    <lineage>
        <taxon>Eukaryota</taxon>
        <taxon>Metazoa</taxon>
        <taxon>Ecdysozoa</taxon>
        <taxon>Arthropoda</taxon>
        <taxon>Chelicerata</taxon>
        <taxon>Arachnida</taxon>
        <taxon>Araneae</taxon>
        <taxon>Araneomorphae</taxon>
        <taxon>Entelegynae</taxon>
        <taxon>Araneoidea</taxon>
        <taxon>Nephilidae</taxon>
        <taxon>Trichonephila</taxon>
        <taxon>Trichonephila inaurata</taxon>
    </lineage>
</organism>